<dbReference type="Pfam" id="PF05773">
    <property type="entry name" value="RWD"/>
    <property type="match status" value="1"/>
</dbReference>
<dbReference type="CDD" id="cd23823">
    <property type="entry name" value="RWD_GCN2"/>
    <property type="match status" value="1"/>
</dbReference>
<dbReference type="Pfam" id="PF16543">
    <property type="entry name" value="DFRP_C"/>
    <property type="match status" value="1"/>
</dbReference>
<dbReference type="InterPro" id="IPR032378">
    <property type="entry name" value="ZC3H15/TMA46_C"/>
</dbReference>
<dbReference type="SUPFAM" id="SSF54495">
    <property type="entry name" value="UBC-like"/>
    <property type="match status" value="1"/>
</dbReference>
<dbReference type="OrthoDB" id="277175at2759"/>
<evidence type="ECO:0000256" key="1">
    <source>
        <dbReference type="SAM" id="MobiDB-lite"/>
    </source>
</evidence>
<reference evidence="3 4" key="1">
    <citation type="submission" date="2016-07" db="EMBL/GenBank/DDBJ databases">
        <title>Pervasive Adenine N6-methylation of Active Genes in Fungi.</title>
        <authorList>
            <consortium name="DOE Joint Genome Institute"/>
            <person name="Mondo S.J."/>
            <person name="Dannebaum R.O."/>
            <person name="Kuo R.C."/>
            <person name="Labutti K."/>
            <person name="Haridas S."/>
            <person name="Kuo A."/>
            <person name="Salamov A."/>
            <person name="Ahrendt S.R."/>
            <person name="Lipzen A."/>
            <person name="Sullivan W."/>
            <person name="Andreopoulos W.B."/>
            <person name="Clum A."/>
            <person name="Lindquist E."/>
            <person name="Daum C."/>
            <person name="Ramamoorthy G.K."/>
            <person name="Gryganskyi A."/>
            <person name="Culley D."/>
            <person name="Magnuson J.K."/>
            <person name="James T.Y."/>
            <person name="O'Malley M.A."/>
            <person name="Stajich J.E."/>
            <person name="Spatafora J.W."/>
            <person name="Visel A."/>
            <person name="Grigoriev I.V."/>
        </authorList>
    </citation>
    <scope>NUCLEOTIDE SEQUENCE [LARGE SCALE GENOMIC DNA]</scope>
    <source>
        <strain evidence="3 4">NRRL 2496</strain>
    </source>
</reference>
<sequence>ELEALQSIYPEEFEELGDNEFRIFVAPDDQDEEDPLTLALRVKYTPTYPDALPEYDIEISQGTLTSAYHKRIMESLRTAAEESLGMVMIFTMASLVKEEVNLIMEDAERSRQEAEEEKIRIAEEKENAKFRGTKLTPERFAEWKAKFDRELAELESEEKKARARELKNRPTGRQLFEQDKSLAMSDAKYMDEGDVSVDASEYERTQAQEEEEQDDSNAVWRQFGNDD</sequence>
<evidence type="ECO:0000313" key="4">
    <source>
        <dbReference type="Proteomes" id="UP000242180"/>
    </source>
</evidence>
<dbReference type="FunCoup" id="A0A1X2HN03">
    <property type="interactions" value="230"/>
</dbReference>
<dbReference type="OMA" id="QWDEHKK"/>
<dbReference type="AlphaFoldDB" id="A0A1X2HN03"/>
<feature type="region of interest" description="Disordered" evidence="1">
    <location>
        <begin position="159"/>
        <end position="227"/>
    </location>
</feature>
<dbReference type="InterPro" id="IPR006575">
    <property type="entry name" value="RWD_dom"/>
</dbReference>
<proteinExistence type="predicted"/>
<feature type="compositionally biased region" description="Basic and acidic residues" evidence="1">
    <location>
        <begin position="159"/>
        <end position="168"/>
    </location>
</feature>
<dbReference type="InterPro" id="IPR016135">
    <property type="entry name" value="UBQ-conjugating_enzyme/RWD"/>
</dbReference>
<organism evidence="3 4">
    <name type="scientific">Syncephalastrum racemosum</name>
    <name type="common">Filamentous fungus</name>
    <dbReference type="NCBI Taxonomy" id="13706"/>
    <lineage>
        <taxon>Eukaryota</taxon>
        <taxon>Fungi</taxon>
        <taxon>Fungi incertae sedis</taxon>
        <taxon>Mucoromycota</taxon>
        <taxon>Mucoromycotina</taxon>
        <taxon>Mucoromycetes</taxon>
        <taxon>Mucorales</taxon>
        <taxon>Syncephalastraceae</taxon>
        <taxon>Syncephalastrum</taxon>
    </lineage>
</organism>
<feature type="non-terminal residue" evidence="3">
    <location>
        <position position="1"/>
    </location>
</feature>
<gene>
    <name evidence="3" type="ORF">BCR43DRAFT_433330</name>
</gene>
<dbReference type="SMART" id="SM00591">
    <property type="entry name" value="RWD"/>
    <property type="match status" value="1"/>
</dbReference>
<accession>A0A1X2HN03</accession>
<dbReference type="Gene3D" id="3.10.110.10">
    <property type="entry name" value="Ubiquitin Conjugating Enzyme"/>
    <property type="match status" value="1"/>
</dbReference>
<keyword evidence="4" id="KW-1185">Reference proteome</keyword>
<dbReference type="InParanoid" id="A0A1X2HN03"/>
<feature type="domain" description="RWD" evidence="2">
    <location>
        <begin position="1"/>
        <end position="103"/>
    </location>
</feature>
<dbReference type="Proteomes" id="UP000242180">
    <property type="component" value="Unassembled WGS sequence"/>
</dbReference>
<dbReference type="EMBL" id="MCGN01000002">
    <property type="protein sequence ID" value="ORZ00741.1"/>
    <property type="molecule type" value="Genomic_DNA"/>
</dbReference>
<dbReference type="PROSITE" id="PS50908">
    <property type="entry name" value="RWD"/>
    <property type="match status" value="1"/>
</dbReference>
<dbReference type="PANTHER" id="PTHR12292">
    <property type="entry name" value="RWD DOMAIN-CONTAINING PROTEIN"/>
    <property type="match status" value="1"/>
</dbReference>
<comment type="caution">
    <text evidence="3">The sequence shown here is derived from an EMBL/GenBank/DDBJ whole genome shotgun (WGS) entry which is preliminary data.</text>
</comment>
<protein>
    <submittedName>
        <fullName evidence="3">Ubiquitin-conjugating enzyme/RWD-like protein</fullName>
    </submittedName>
</protein>
<dbReference type="InterPro" id="IPR040213">
    <property type="entry name" value="GIR2-like"/>
</dbReference>
<dbReference type="STRING" id="13706.A0A1X2HN03"/>
<name>A0A1X2HN03_SYNRA</name>
<evidence type="ECO:0000259" key="2">
    <source>
        <dbReference type="PROSITE" id="PS50908"/>
    </source>
</evidence>
<evidence type="ECO:0000313" key="3">
    <source>
        <dbReference type="EMBL" id="ORZ00741.1"/>
    </source>
</evidence>